<keyword evidence="3" id="KW-1185">Reference proteome</keyword>
<dbReference type="Pfam" id="PF13847">
    <property type="entry name" value="Methyltransf_31"/>
    <property type="match status" value="1"/>
</dbReference>
<dbReference type="CDD" id="cd02440">
    <property type="entry name" value="AdoMet_MTases"/>
    <property type="match status" value="1"/>
</dbReference>
<proteinExistence type="predicted"/>
<dbReference type="SUPFAM" id="SSF53335">
    <property type="entry name" value="S-adenosyl-L-methionine-dependent methyltransferases"/>
    <property type="match status" value="1"/>
</dbReference>
<dbReference type="Gene3D" id="3.40.50.150">
    <property type="entry name" value="Vaccinia Virus protein VP39"/>
    <property type="match status" value="1"/>
</dbReference>
<dbReference type="InterPro" id="IPR025714">
    <property type="entry name" value="Methyltranfer_dom"/>
</dbReference>
<feature type="domain" description="Methyltransferase" evidence="1">
    <location>
        <begin position="61"/>
        <end position="157"/>
    </location>
</feature>
<evidence type="ECO:0000313" key="2">
    <source>
        <dbReference type="EMBL" id="GLR87677.1"/>
    </source>
</evidence>
<dbReference type="EMBL" id="BSOW01000015">
    <property type="protein sequence ID" value="GLR87677.1"/>
    <property type="molecule type" value="Genomic_DNA"/>
</dbReference>
<dbReference type="Proteomes" id="UP001156905">
    <property type="component" value="Unassembled WGS sequence"/>
</dbReference>
<sequence length="253" mass="28480">MTLVKDNMSVEDEILLQKWFYKFRLPSGRETAQYVSEEIDKIHQTRLSMMMDALAEDFAESSDLTAIDLSSHQGFFSIELAKHCRSVLGLEYQQRHIDSARLITQVLSATNVKFEQVDLEHMAPGSFDPADIVIAFGLFYNLENPIGVLRRARELTRRVLLIETQTTILDLEGAIDSGHHSNTNYMHGYFGLLSGNPDNIDGSASDIVLYPSPRALIWALKKLGFGRVRTLSPPAGAYQQLATGKRIMIEARF</sequence>
<dbReference type="RefSeq" id="WP_284268652.1">
    <property type="nucleotide sequence ID" value="NZ_BSOW01000015.1"/>
</dbReference>
<evidence type="ECO:0000259" key="1">
    <source>
        <dbReference type="Pfam" id="PF13847"/>
    </source>
</evidence>
<name>A0ABQ6B6L5_9BRAD</name>
<reference evidence="3" key="1">
    <citation type="journal article" date="2019" name="Int. J. Syst. Evol. Microbiol.">
        <title>The Global Catalogue of Microorganisms (GCM) 10K type strain sequencing project: providing services to taxonomists for standard genome sequencing and annotation.</title>
        <authorList>
            <consortium name="The Broad Institute Genomics Platform"/>
            <consortium name="The Broad Institute Genome Sequencing Center for Infectious Disease"/>
            <person name="Wu L."/>
            <person name="Ma J."/>
        </authorList>
    </citation>
    <scope>NUCLEOTIDE SEQUENCE [LARGE SCALE GENOMIC DNA]</scope>
    <source>
        <strain evidence="3">NBRC 102520</strain>
    </source>
</reference>
<accession>A0ABQ6B6L5</accession>
<protein>
    <recommendedName>
        <fullName evidence="1">Methyltransferase domain-containing protein</fullName>
    </recommendedName>
</protein>
<dbReference type="InterPro" id="IPR029063">
    <property type="entry name" value="SAM-dependent_MTases_sf"/>
</dbReference>
<organism evidence="2 3">
    <name type="scientific">Bradyrhizobium iriomotense</name>
    <dbReference type="NCBI Taxonomy" id="441950"/>
    <lineage>
        <taxon>Bacteria</taxon>
        <taxon>Pseudomonadati</taxon>
        <taxon>Pseudomonadota</taxon>
        <taxon>Alphaproteobacteria</taxon>
        <taxon>Hyphomicrobiales</taxon>
        <taxon>Nitrobacteraceae</taxon>
        <taxon>Bradyrhizobium</taxon>
    </lineage>
</organism>
<comment type="caution">
    <text evidence="2">The sequence shown here is derived from an EMBL/GenBank/DDBJ whole genome shotgun (WGS) entry which is preliminary data.</text>
</comment>
<evidence type="ECO:0000313" key="3">
    <source>
        <dbReference type="Proteomes" id="UP001156905"/>
    </source>
</evidence>
<gene>
    <name evidence="2" type="ORF">GCM10007857_43880</name>
</gene>